<evidence type="ECO:0000256" key="7">
    <source>
        <dbReference type="ARBA" id="ARBA00023204"/>
    </source>
</evidence>
<dbReference type="AlphaFoldDB" id="A0A1G5UWW1"/>
<dbReference type="Gene3D" id="3.30.160.70">
    <property type="entry name" value="Methylated DNA-protein cysteine methyltransferase domain"/>
    <property type="match status" value="1"/>
</dbReference>
<keyword evidence="7" id="KW-0234">DNA repair</keyword>
<reference evidence="11 12" key="1">
    <citation type="submission" date="2016-10" db="EMBL/GenBank/DDBJ databases">
        <authorList>
            <person name="de Groot N.N."/>
        </authorList>
    </citation>
    <scope>NUCLEOTIDE SEQUENCE [LARGE SCALE GENOMIC DNA]</scope>
    <source>
        <strain evidence="11 12">DSM 15230</strain>
    </source>
</reference>
<name>A0A1G5UWW1_9FIRM</name>
<evidence type="ECO:0000256" key="1">
    <source>
        <dbReference type="ARBA" id="ARBA00001286"/>
    </source>
</evidence>
<keyword evidence="5 11" id="KW-0808">Transferase</keyword>
<dbReference type="NCBIfam" id="TIGR00589">
    <property type="entry name" value="ogt"/>
    <property type="match status" value="1"/>
</dbReference>
<feature type="domain" description="Methylguanine DNA methyltransferase ribonuclease-like" evidence="10">
    <location>
        <begin position="1"/>
        <end position="62"/>
    </location>
</feature>
<dbReference type="GO" id="GO:0032259">
    <property type="term" value="P:methylation"/>
    <property type="evidence" value="ECO:0007669"/>
    <property type="project" value="UniProtKB-KW"/>
</dbReference>
<evidence type="ECO:0000256" key="8">
    <source>
        <dbReference type="ARBA" id="ARBA00049348"/>
    </source>
</evidence>
<dbReference type="OrthoDB" id="9802228at2"/>
<evidence type="ECO:0000256" key="3">
    <source>
        <dbReference type="ARBA" id="ARBA00011918"/>
    </source>
</evidence>
<keyword evidence="6" id="KW-0227">DNA damage</keyword>
<keyword evidence="4 11" id="KW-0489">Methyltransferase</keyword>
<dbReference type="PANTHER" id="PTHR10815">
    <property type="entry name" value="METHYLATED-DNA--PROTEIN-CYSTEINE METHYLTRANSFERASE"/>
    <property type="match status" value="1"/>
</dbReference>
<evidence type="ECO:0000313" key="11">
    <source>
        <dbReference type="EMBL" id="SDA37255.1"/>
    </source>
</evidence>
<proteinExistence type="inferred from homology"/>
<evidence type="ECO:0000256" key="6">
    <source>
        <dbReference type="ARBA" id="ARBA00022763"/>
    </source>
</evidence>
<sequence length="156" mass="17627">MSYGIIQVPRGRLKICAENGCIIRCGWTEEALRESEDPLIREMADQIRDYFLGIRTEFTVPCRPQGTDFEKKIWTCIAEIPYGRVATYGEIAEKAGHPGAARAAGRACGRNPCVIIIPCHRVVARHGDGGYTGGMKYKYALWKTEHIDRRRKGRKE</sequence>
<evidence type="ECO:0000256" key="2">
    <source>
        <dbReference type="ARBA" id="ARBA00008711"/>
    </source>
</evidence>
<dbReference type="PANTHER" id="PTHR10815:SF13">
    <property type="entry name" value="METHYLATED-DNA--PROTEIN-CYSTEINE METHYLTRANSFERASE"/>
    <property type="match status" value="1"/>
</dbReference>
<evidence type="ECO:0000259" key="9">
    <source>
        <dbReference type="Pfam" id="PF01035"/>
    </source>
</evidence>
<dbReference type="SUPFAM" id="SSF46767">
    <property type="entry name" value="Methylated DNA-protein cysteine methyltransferase, C-terminal domain"/>
    <property type="match status" value="1"/>
</dbReference>
<evidence type="ECO:0000256" key="5">
    <source>
        <dbReference type="ARBA" id="ARBA00022679"/>
    </source>
</evidence>
<dbReference type="Pfam" id="PF02870">
    <property type="entry name" value="Methyltransf_1N"/>
    <property type="match status" value="1"/>
</dbReference>
<dbReference type="RefSeq" id="WP_091362648.1">
    <property type="nucleotide sequence ID" value="NZ_FMXA01000003.1"/>
</dbReference>
<comment type="similarity">
    <text evidence="2">Belongs to the MGMT family.</text>
</comment>
<organism evidence="11 12">
    <name type="scientific">Allisonella histaminiformans</name>
    <dbReference type="NCBI Taxonomy" id="209880"/>
    <lineage>
        <taxon>Bacteria</taxon>
        <taxon>Bacillati</taxon>
        <taxon>Bacillota</taxon>
        <taxon>Negativicutes</taxon>
        <taxon>Veillonellales</taxon>
        <taxon>Veillonellaceae</taxon>
        <taxon>Allisonella</taxon>
    </lineage>
</organism>
<dbReference type="EC" id="2.1.1.63" evidence="3"/>
<dbReference type="FunFam" id="1.10.10.10:FF:000214">
    <property type="entry name" value="Methylated-DNA--protein-cysteine methyltransferase"/>
    <property type="match status" value="1"/>
</dbReference>
<dbReference type="GO" id="GO:0003908">
    <property type="term" value="F:methylated-DNA-[protein]-cysteine S-methyltransferase activity"/>
    <property type="evidence" value="ECO:0007669"/>
    <property type="project" value="UniProtKB-EC"/>
</dbReference>
<protein>
    <recommendedName>
        <fullName evidence="3">methylated-DNA--[protein]-cysteine S-methyltransferase</fullName>
        <ecNumber evidence="3">2.1.1.63</ecNumber>
    </recommendedName>
</protein>
<dbReference type="GeneID" id="87755129"/>
<dbReference type="InterPro" id="IPR001497">
    <property type="entry name" value="MethylDNA_cys_MeTrfase_AS"/>
</dbReference>
<dbReference type="InterPro" id="IPR014048">
    <property type="entry name" value="MethylDNA_cys_MeTrfase_DNA-bd"/>
</dbReference>
<evidence type="ECO:0000256" key="4">
    <source>
        <dbReference type="ARBA" id="ARBA00022603"/>
    </source>
</evidence>
<evidence type="ECO:0000313" key="12">
    <source>
        <dbReference type="Proteomes" id="UP000199689"/>
    </source>
</evidence>
<dbReference type="InterPro" id="IPR036217">
    <property type="entry name" value="MethylDNA_cys_MeTrfase_DNAb"/>
</dbReference>
<dbReference type="Proteomes" id="UP000199689">
    <property type="component" value="Unassembled WGS sequence"/>
</dbReference>
<dbReference type="InterPro" id="IPR036631">
    <property type="entry name" value="MGMT_N_sf"/>
</dbReference>
<accession>A0A1G5UWW1</accession>
<feature type="domain" description="Methylated-DNA-[protein]-cysteine S-methyltransferase DNA binding" evidence="9">
    <location>
        <begin position="68"/>
        <end position="146"/>
    </location>
</feature>
<comment type="catalytic activity">
    <reaction evidence="1">
        <text>a 4-O-methyl-thymidine in DNA + L-cysteinyl-[protein] = a thymidine in DNA + S-methyl-L-cysteinyl-[protein]</text>
        <dbReference type="Rhea" id="RHEA:53428"/>
        <dbReference type="Rhea" id="RHEA-COMP:10131"/>
        <dbReference type="Rhea" id="RHEA-COMP:10132"/>
        <dbReference type="Rhea" id="RHEA-COMP:13555"/>
        <dbReference type="Rhea" id="RHEA-COMP:13556"/>
        <dbReference type="ChEBI" id="CHEBI:29950"/>
        <dbReference type="ChEBI" id="CHEBI:82612"/>
        <dbReference type="ChEBI" id="CHEBI:137386"/>
        <dbReference type="ChEBI" id="CHEBI:137387"/>
        <dbReference type="EC" id="2.1.1.63"/>
    </reaction>
</comment>
<dbReference type="PROSITE" id="PS00374">
    <property type="entry name" value="MGMT"/>
    <property type="match status" value="1"/>
</dbReference>
<dbReference type="EMBL" id="FMXA01000003">
    <property type="protein sequence ID" value="SDA37255.1"/>
    <property type="molecule type" value="Genomic_DNA"/>
</dbReference>
<dbReference type="CDD" id="cd06445">
    <property type="entry name" value="ATase"/>
    <property type="match status" value="1"/>
</dbReference>
<dbReference type="STRING" id="209880.SAMN02910343_00073"/>
<dbReference type="InterPro" id="IPR036388">
    <property type="entry name" value="WH-like_DNA-bd_sf"/>
</dbReference>
<gene>
    <name evidence="11" type="ORF">SAMN02910343_00073</name>
</gene>
<dbReference type="GO" id="GO:0006281">
    <property type="term" value="P:DNA repair"/>
    <property type="evidence" value="ECO:0007669"/>
    <property type="project" value="UniProtKB-KW"/>
</dbReference>
<keyword evidence="12" id="KW-1185">Reference proteome</keyword>
<dbReference type="InterPro" id="IPR008332">
    <property type="entry name" value="MethylG_MeTrfase_N"/>
</dbReference>
<evidence type="ECO:0000259" key="10">
    <source>
        <dbReference type="Pfam" id="PF02870"/>
    </source>
</evidence>
<dbReference type="Gene3D" id="1.10.10.10">
    <property type="entry name" value="Winged helix-like DNA-binding domain superfamily/Winged helix DNA-binding domain"/>
    <property type="match status" value="1"/>
</dbReference>
<dbReference type="Pfam" id="PF01035">
    <property type="entry name" value="DNA_binding_1"/>
    <property type="match status" value="1"/>
</dbReference>
<dbReference type="SUPFAM" id="SSF53155">
    <property type="entry name" value="Methylated DNA-protein cysteine methyltransferase domain"/>
    <property type="match status" value="1"/>
</dbReference>
<comment type="catalytic activity">
    <reaction evidence="8">
        <text>a 6-O-methyl-2'-deoxyguanosine in DNA + L-cysteinyl-[protein] = S-methyl-L-cysteinyl-[protein] + a 2'-deoxyguanosine in DNA</text>
        <dbReference type="Rhea" id="RHEA:24000"/>
        <dbReference type="Rhea" id="RHEA-COMP:10131"/>
        <dbReference type="Rhea" id="RHEA-COMP:10132"/>
        <dbReference type="Rhea" id="RHEA-COMP:11367"/>
        <dbReference type="Rhea" id="RHEA-COMP:11368"/>
        <dbReference type="ChEBI" id="CHEBI:29950"/>
        <dbReference type="ChEBI" id="CHEBI:82612"/>
        <dbReference type="ChEBI" id="CHEBI:85445"/>
        <dbReference type="ChEBI" id="CHEBI:85448"/>
        <dbReference type="EC" id="2.1.1.63"/>
    </reaction>
</comment>